<keyword evidence="5" id="KW-1185">Reference proteome</keyword>
<feature type="transmembrane region" description="Helical" evidence="2">
    <location>
        <begin position="59"/>
        <end position="78"/>
    </location>
</feature>
<evidence type="ECO:0000256" key="2">
    <source>
        <dbReference type="SAM" id="Phobius"/>
    </source>
</evidence>
<dbReference type="EMBL" id="BAABAZ010000003">
    <property type="protein sequence ID" value="GAA4282654.1"/>
    <property type="molecule type" value="Genomic_DNA"/>
</dbReference>
<keyword evidence="2" id="KW-0472">Membrane</keyword>
<comment type="caution">
    <text evidence="4">The sequence shown here is derived from an EMBL/GenBank/DDBJ whole genome shotgun (WGS) entry which is preliminary data.</text>
</comment>
<keyword evidence="2" id="KW-0812">Transmembrane</keyword>
<gene>
    <name evidence="4" type="ORF">GCM10022261_01850</name>
</gene>
<feature type="transmembrane region" description="Helical" evidence="2">
    <location>
        <begin position="131"/>
        <end position="164"/>
    </location>
</feature>
<feature type="compositionally biased region" description="Polar residues" evidence="1">
    <location>
        <begin position="11"/>
        <end position="20"/>
    </location>
</feature>
<evidence type="ECO:0000259" key="3">
    <source>
        <dbReference type="Pfam" id="PF07331"/>
    </source>
</evidence>
<feature type="transmembrane region" description="Helical" evidence="2">
    <location>
        <begin position="170"/>
        <end position="192"/>
    </location>
</feature>
<reference evidence="5" key="1">
    <citation type="journal article" date="2019" name="Int. J. Syst. Evol. Microbiol.">
        <title>The Global Catalogue of Microorganisms (GCM) 10K type strain sequencing project: providing services to taxonomists for standard genome sequencing and annotation.</title>
        <authorList>
            <consortium name="The Broad Institute Genomics Platform"/>
            <consortium name="The Broad Institute Genome Sequencing Center for Infectious Disease"/>
            <person name="Wu L."/>
            <person name="Ma J."/>
        </authorList>
    </citation>
    <scope>NUCLEOTIDE SEQUENCE [LARGE SCALE GENOMIC DNA]</scope>
    <source>
        <strain evidence="5">JCM 17458</strain>
    </source>
</reference>
<name>A0ABP8EF99_9MICO</name>
<protein>
    <recommendedName>
        <fullName evidence="3">DUF1468 domain-containing protein</fullName>
    </recommendedName>
</protein>
<evidence type="ECO:0000256" key="1">
    <source>
        <dbReference type="SAM" id="MobiDB-lite"/>
    </source>
</evidence>
<evidence type="ECO:0000313" key="5">
    <source>
        <dbReference type="Proteomes" id="UP001501586"/>
    </source>
</evidence>
<dbReference type="InterPro" id="IPR009936">
    <property type="entry name" value="DUF1468"/>
</dbReference>
<organism evidence="4 5">
    <name type="scientific">Brevibacterium daeguense</name>
    <dbReference type="NCBI Taxonomy" id="909936"/>
    <lineage>
        <taxon>Bacteria</taxon>
        <taxon>Bacillati</taxon>
        <taxon>Actinomycetota</taxon>
        <taxon>Actinomycetes</taxon>
        <taxon>Micrococcales</taxon>
        <taxon>Brevibacteriaceae</taxon>
        <taxon>Brevibacterium</taxon>
    </lineage>
</organism>
<sequence>MYDETRAENGSEASNATSKSRPAVADVVGTSVLGLVGLFAAVMGLRYGVTAEGGQVGPGFLPLVTGGFVVLASLAELVRMFFFETTTYEGSFMQVVEEVEEEAREAVAEAGEHNPELDTFGRTSGERRRAILLIFGILFAAVVLIPVIGLLLALTLMVMSILIFVERKSIVVALVVAAAAFAVIYVIFVLGLRVPVPTGMLGLV</sequence>
<keyword evidence="2" id="KW-1133">Transmembrane helix</keyword>
<feature type="region of interest" description="Disordered" evidence="1">
    <location>
        <begin position="1"/>
        <end position="20"/>
    </location>
</feature>
<feature type="domain" description="DUF1468" evidence="3">
    <location>
        <begin position="28"/>
        <end position="197"/>
    </location>
</feature>
<dbReference type="Proteomes" id="UP001501586">
    <property type="component" value="Unassembled WGS sequence"/>
</dbReference>
<dbReference type="RefSeq" id="WP_236865104.1">
    <property type="nucleotide sequence ID" value="NZ_BAABAZ010000003.1"/>
</dbReference>
<feature type="transmembrane region" description="Helical" evidence="2">
    <location>
        <begin position="23"/>
        <end position="47"/>
    </location>
</feature>
<evidence type="ECO:0000313" key="4">
    <source>
        <dbReference type="EMBL" id="GAA4282654.1"/>
    </source>
</evidence>
<accession>A0ABP8EF99</accession>
<proteinExistence type="predicted"/>
<dbReference type="Pfam" id="PF07331">
    <property type="entry name" value="TctB"/>
    <property type="match status" value="1"/>
</dbReference>